<dbReference type="GO" id="GO:0000030">
    <property type="term" value="F:mannosyltransferase activity"/>
    <property type="evidence" value="ECO:0007669"/>
    <property type="project" value="InterPro"/>
</dbReference>
<keyword evidence="4" id="KW-0735">Signal-anchor</keyword>
<evidence type="ECO:0000256" key="2">
    <source>
        <dbReference type="ARBA" id="ARBA00009486"/>
    </source>
</evidence>
<gene>
    <name evidence="6" type="ORF">RI543_003569</name>
</gene>
<evidence type="ECO:0000256" key="3">
    <source>
        <dbReference type="ARBA" id="ARBA00022676"/>
    </source>
</evidence>
<keyword evidence="7" id="KW-1185">Reference proteome</keyword>
<dbReference type="Pfam" id="PF12141">
    <property type="entry name" value="BMT"/>
    <property type="match status" value="2"/>
</dbReference>
<dbReference type="InterPro" id="IPR021988">
    <property type="entry name" value="BMT1"/>
</dbReference>
<evidence type="ECO:0000313" key="7">
    <source>
        <dbReference type="Proteomes" id="UP001306508"/>
    </source>
</evidence>
<keyword evidence="5" id="KW-0961">Cell wall biogenesis/degradation</keyword>
<dbReference type="AlphaFoldDB" id="A0AAN8A840"/>
<comment type="caution">
    <text evidence="6">The sequence shown here is derived from an EMBL/GenBank/DDBJ whole genome shotgun (WGS) entry which is preliminary data.</text>
</comment>
<dbReference type="Proteomes" id="UP001306508">
    <property type="component" value="Unassembled WGS sequence"/>
</dbReference>
<evidence type="ECO:0000313" key="6">
    <source>
        <dbReference type="EMBL" id="KAK5778950.1"/>
    </source>
</evidence>
<reference evidence="7" key="1">
    <citation type="submission" date="2023-07" db="EMBL/GenBank/DDBJ databases">
        <title>A draft genome of Kazachstania heterogenica Y-27499.</title>
        <authorList>
            <person name="Donic C."/>
            <person name="Kralova J.S."/>
            <person name="Fidel L."/>
            <person name="Ben-Dor S."/>
            <person name="Jung S."/>
        </authorList>
    </citation>
    <scope>NUCLEOTIDE SEQUENCE [LARGE SCALE GENOMIC DNA]</scope>
    <source>
        <strain evidence="7">Y27499</strain>
    </source>
</reference>
<keyword evidence="3" id="KW-0328">Glycosyltransferase</keyword>
<proteinExistence type="inferred from homology"/>
<sequence>MPKDQLYEKFVTCKDLQYDGILQFQVNKRKNKDDLIGARRQILSWQNEISDMVQNKEEEKNMSEEQIIEKHWFEFGHMSVWSETENCYLTFSRIIYTRNSKNYPRISFIRATAFDKDWNEIKGKRVPYSDVKIPPDFQEQLERLDKQLGVDQCELLNKGGFVEEYHECLKRHNDNILKNKKYKKDILDKYFLTYPTVLNFHFKLRSDLSGPEDPHVILRKDHYGRDEPIVIFNLDDGVERKMHSILPHRRIPTLVKFLLPDSKGLSKTEKNWAPFFIPRIDNSYSELSLGYIHFVYSFMPLRILRCSLDNGQCEERFSADTLKLSETNVWGGLRGGTQFVPLPEPLPGVRGKNVWVSFAKTHTKNCGCGPVFYRAVLVVMIEENGIFHLELITPGIDFGIEPMDFGMADKKCRDKNVLAPNSIVSWYINSQDTSTGSFEDYLTITASEADEITKRIVVKGVLNYILNIYTQKHINGHFPVDEHSNTIIDKTRQCLKERISDVCKNYGLTHSS</sequence>
<keyword evidence="4" id="KW-0812">Transmembrane</keyword>
<accession>A0AAN8A840</accession>
<protein>
    <submittedName>
        <fullName evidence="6">Uncharacterized protein</fullName>
    </submittedName>
</protein>
<comment type="subcellular location">
    <subcellularLocation>
        <location evidence="1">Membrane</location>
        <topology evidence="1">Single-pass type II membrane protein</topology>
    </subcellularLocation>
</comment>
<organism evidence="6 7">
    <name type="scientific">Arxiozyma heterogenica</name>
    <dbReference type="NCBI Taxonomy" id="278026"/>
    <lineage>
        <taxon>Eukaryota</taxon>
        <taxon>Fungi</taxon>
        <taxon>Dikarya</taxon>
        <taxon>Ascomycota</taxon>
        <taxon>Saccharomycotina</taxon>
        <taxon>Saccharomycetes</taxon>
        <taxon>Saccharomycetales</taxon>
        <taxon>Saccharomycetaceae</taxon>
        <taxon>Arxiozyma</taxon>
    </lineage>
</organism>
<keyword evidence="3" id="KW-0808">Transferase</keyword>
<dbReference type="EMBL" id="JAWIZZ010000048">
    <property type="protein sequence ID" value="KAK5778950.1"/>
    <property type="molecule type" value="Genomic_DNA"/>
</dbReference>
<dbReference type="GO" id="GO:0016020">
    <property type="term" value="C:membrane"/>
    <property type="evidence" value="ECO:0007669"/>
    <property type="project" value="UniProtKB-SubCell"/>
</dbReference>
<name>A0AAN8A840_9SACH</name>
<evidence type="ECO:0000256" key="1">
    <source>
        <dbReference type="ARBA" id="ARBA00004606"/>
    </source>
</evidence>
<comment type="similarity">
    <text evidence="2">Belongs to the BMT family.</text>
</comment>
<evidence type="ECO:0000256" key="4">
    <source>
        <dbReference type="ARBA" id="ARBA00022968"/>
    </source>
</evidence>
<evidence type="ECO:0000256" key="5">
    <source>
        <dbReference type="ARBA" id="ARBA00023316"/>
    </source>
</evidence>
<dbReference type="GO" id="GO:0071555">
    <property type="term" value="P:cell wall organization"/>
    <property type="evidence" value="ECO:0007669"/>
    <property type="project" value="UniProtKB-KW"/>
</dbReference>